<keyword evidence="7" id="KW-0560">Oxidoreductase</keyword>
<dbReference type="Proteomes" id="UP000095038">
    <property type="component" value="Unassembled WGS sequence"/>
</dbReference>
<evidence type="ECO:0000256" key="6">
    <source>
        <dbReference type="ARBA" id="ARBA00022964"/>
    </source>
</evidence>
<feature type="region of interest" description="Disordered" evidence="13">
    <location>
        <begin position="1"/>
        <end position="27"/>
    </location>
</feature>
<evidence type="ECO:0000256" key="11">
    <source>
        <dbReference type="ARBA" id="ARBA00051966"/>
    </source>
</evidence>
<dbReference type="GO" id="GO:0008198">
    <property type="term" value="F:ferrous iron binding"/>
    <property type="evidence" value="ECO:0007669"/>
    <property type="project" value="EnsemblFungi"/>
</dbReference>
<name>A0A1D2V9T3_9ASCO</name>
<evidence type="ECO:0000256" key="3">
    <source>
        <dbReference type="ARBA" id="ARBA00007443"/>
    </source>
</evidence>
<keyword evidence="16" id="KW-1185">Reference proteome</keyword>
<dbReference type="InterPro" id="IPR051842">
    <property type="entry name" value="uS12_prolyl_hydroxylase"/>
</dbReference>
<comment type="catalytic activity">
    <reaction evidence="11">
        <text>[ribosomal protein uS12]-(3S)-3-hydroxy-L-proline + 2-oxoglutarate + O2 = [ribosomal protein uS12]-(3S)-3,4-dihydroxy-L-proline + succinate + CO2</text>
        <dbReference type="Rhea" id="RHEA:54160"/>
        <dbReference type="Rhea" id="RHEA-COMP:13817"/>
        <dbReference type="Rhea" id="RHEA-COMP:13818"/>
        <dbReference type="ChEBI" id="CHEBI:15379"/>
        <dbReference type="ChEBI" id="CHEBI:16526"/>
        <dbReference type="ChEBI" id="CHEBI:16810"/>
        <dbReference type="ChEBI" id="CHEBI:30031"/>
        <dbReference type="ChEBI" id="CHEBI:85428"/>
        <dbReference type="ChEBI" id="CHEBI:138052"/>
    </reaction>
</comment>
<dbReference type="InParanoid" id="A0A1D2V9T3"/>
<dbReference type="GO" id="GO:0005737">
    <property type="term" value="C:cytoplasm"/>
    <property type="evidence" value="ECO:0007669"/>
    <property type="project" value="TreeGrafter"/>
</dbReference>
<comment type="catalytic activity">
    <reaction evidence="10">
        <text>[ribosomal protein uS12]-L-proline + 2-oxoglutarate + O2 = [ribosomal protein uS12]-(3S)-3-hydroxy-L-proline + succinate + CO2</text>
        <dbReference type="Rhea" id="RHEA:54156"/>
        <dbReference type="Rhea" id="RHEA-COMP:13816"/>
        <dbReference type="Rhea" id="RHEA-COMP:13818"/>
        <dbReference type="ChEBI" id="CHEBI:15379"/>
        <dbReference type="ChEBI" id="CHEBI:16526"/>
        <dbReference type="ChEBI" id="CHEBI:16810"/>
        <dbReference type="ChEBI" id="CHEBI:30031"/>
        <dbReference type="ChEBI" id="CHEBI:50342"/>
        <dbReference type="ChEBI" id="CHEBI:85428"/>
    </reaction>
</comment>
<evidence type="ECO:0000313" key="16">
    <source>
        <dbReference type="Proteomes" id="UP000095038"/>
    </source>
</evidence>
<comment type="cofactor">
    <cofactor evidence="1">
        <name>L-ascorbate</name>
        <dbReference type="ChEBI" id="CHEBI:38290"/>
    </cofactor>
</comment>
<dbReference type="PROSITE" id="PS51471">
    <property type="entry name" value="FE2OG_OXY"/>
    <property type="match status" value="1"/>
</dbReference>
<dbReference type="Gene3D" id="3.60.130.20">
    <property type="entry name" value="Oxoglutarate/iron-dependent oxygenase, C-terminal degradation domain"/>
    <property type="match status" value="1"/>
</dbReference>
<keyword evidence="9" id="KW-0539">Nucleus</keyword>
<dbReference type="GO" id="GO:0140311">
    <property type="term" value="F:protein sequestering activity"/>
    <property type="evidence" value="ECO:0007669"/>
    <property type="project" value="EnsemblFungi"/>
</dbReference>
<accession>A0A1D2V9T3</accession>
<feature type="domain" description="Fe2OG dioxygenase" evidence="14">
    <location>
        <begin position="161"/>
        <end position="267"/>
    </location>
</feature>
<proteinExistence type="inferred from homology"/>
<comment type="similarity">
    <text evidence="3">Belongs to the TPA1 family.</text>
</comment>
<dbReference type="STRING" id="1344418.A0A1D2V9T3"/>
<comment type="subcellular location">
    <subcellularLocation>
        <location evidence="2">Nucleus</location>
    </subcellularLocation>
</comment>
<evidence type="ECO:0000256" key="12">
    <source>
        <dbReference type="ARBA" id="ARBA00081607"/>
    </source>
</evidence>
<evidence type="ECO:0000256" key="1">
    <source>
        <dbReference type="ARBA" id="ARBA00001961"/>
    </source>
</evidence>
<dbReference type="GeneID" id="30964572"/>
<dbReference type="InterPro" id="IPR019601">
    <property type="entry name" value="Oxoglutarate/Fe-dep_Oase_C"/>
</dbReference>
<evidence type="ECO:0000256" key="13">
    <source>
        <dbReference type="SAM" id="MobiDB-lite"/>
    </source>
</evidence>
<evidence type="ECO:0000256" key="10">
    <source>
        <dbReference type="ARBA" id="ARBA00047444"/>
    </source>
</evidence>
<dbReference type="GO" id="GO:2000639">
    <property type="term" value="P:negative regulation of SREBP signaling pathway"/>
    <property type="evidence" value="ECO:0007669"/>
    <property type="project" value="EnsemblFungi"/>
</dbReference>
<evidence type="ECO:0000313" key="15">
    <source>
        <dbReference type="EMBL" id="ODV58295.1"/>
    </source>
</evidence>
<dbReference type="GO" id="GO:0031418">
    <property type="term" value="F:L-ascorbic acid binding"/>
    <property type="evidence" value="ECO:0007669"/>
    <property type="project" value="UniProtKB-KW"/>
</dbReference>
<protein>
    <recommendedName>
        <fullName evidence="12">uS12 prolyl 3,4-dihydroxylase</fullName>
    </recommendedName>
</protein>
<dbReference type="InterPro" id="IPR005123">
    <property type="entry name" value="Oxoglu/Fe-dep_dioxygenase_dom"/>
</dbReference>
<dbReference type="GO" id="GO:0019826">
    <property type="term" value="F:oxygen sensor activity"/>
    <property type="evidence" value="ECO:0007669"/>
    <property type="project" value="EnsemblFungi"/>
</dbReference>
<dbReference type="AlphaFoldDB" id="A0A1D2V9T3"/>
<evidence type="ECO:0000256" key="9">
    <source>
        <dbReference type="ARBA" id="ARBA00023242"/>
    </source>
</evidence>
<evidence type="ECO:0000259" key="14">
    <source>
        <dbReference type="PROSITE" id="PS51471"/>
    </source>
</evidence>
<dbReference type="OrthoDB" id="430522at2759"/>
<reference evidence="16" key="1">
    <citation type="submission" date="2016-05" db="EMBL/GenBank/DDBJ databases">
        <title>Comparative genomics of biotechnologically important yeasts.</title>
        <authorList>
            <consortium name="DOE Joint Genome Institute"/>
            <person name="Riley R."/>
            <person name="Haridas S."/>
            <person name="Wolfe K.H."/>
            <person name="Lopes M.R."/>
            <person name="Hittinger C.T."/>
            <person name="Goker M."/>
            <person name="Salamov A."/>
            <person name="Wisecaver J."/>
            <person name="Long T.M."/>
            <person name="Aerts A.L."/>
            <person name="Barry K."/>
            <person name="Choi C."/>
            <person name="Clum A."/>
            <person name="Coughlan A.Y."/>
            <person name="Deshpande S."/>
            <person name="Douglass A.P."/>
            <person name="Hanson S.J."/>
            <person name="Klenk H.-P."/>
            <person name="Labutti K."/>
            <person name="Lapidus A."/>
            <person name="Lindquist E."/>
            <person name="Lipzen A."/>
            <person name="Meier-Kolthoff J.P."/>
            <person name="Ohm R.A."/>
            <person name="Otillar R.P."/>
            <person name="Pangilinan J."/>
            <person name="Peng Y."/>
            <person name="Rokas A."/>
            <person name="Rosa C.A."/>
            <person name="Scheuner C."/>
            <person name="Sibirny A.A."/>
            <person name="Slot J.C."/>
            <person name="Stielow J.B."/>
            <person name="Sun H."/>
            <person name="Kurtzman C.P."/>
            <person name="Blackwell M."/>
            <person name="Grigoriev I.V."/>
            <person name="Jeffries T.W."/>
        </authorList>
    </citation>
    <scope>NUCLEOTIDE SEQUENCE [LARGE SCALE GENOMIC DNA]</scope>
    <source>
        <strain evidence="16">DSM 1968</strain>
    </source>
</reference>
<organism evidence="15 16">
    <name type="scientific">Ascoidea rubescens DSM 1968</name>
    <dbReference type="NCBI Taxonomy" id="1344418"/>
    <lineage>
        <taxon>Eukaryota</taxon>
        <taxon>Fungi</taxon>
        <taxon>Dikarya</taxon>
        <taxon>Ascomycota</taxon>
        <taxon>Saccharomycotina</taxon>
        <taxon>Saccharomycetes</taxon>
        <taxon>Ascoideaceae</taxon>
        <taxon>Ascoidea</taxon>
    </lineage>
</organism>
<dbReference type="RefSeq" id="XP_020044602.1">
    <property type="nucleotide sequence ID" value="XM_020190936.1"/>
</dbReference>
<dbReference type="GO" id="GO:0000288">
    <property type="term" value="P:nuclear-transcribed mRNA catabolic process, deadenylation-dependent decay"/>
    <property type="evidence" value="ECO:0007669"/>
    <property type="project" value="EnsemblFungi"/>
</dbReference>
<dbReference type="GO" id="GO:0006449">
    <property type="term" value="P:regulation of translational termination"/>
    <property type="evidence" value="ECO:0007669"/>
    <property type="project" value="EnsemblFungi"/>
</dbReference>
<dbReference type="SMART" id="SM00702">
    <property type="entry name" value="P4Hc"/>
    <property type="match status" value="1"/>
</dbReference>
<dbReference type="EMBL" id="KV454493">
    <property type="protein sequence ID" value="ODV58295.1"/>
    <property type="molecule type" value="Genomic_DNA"/>
</dbReference>
<evidence type="ECO:0000256" key="7">
    <source>
        <dbReference type="ARBA" id="ARBA00023002"/>
    </source>
</evidence>
<sequence length="619" mass="71910">MSKKSSKKSSKRTLKSSPKQSKKKLLKLNSLDRLSNKNFSEELKEIKDYFDEIVFDPNYKEEIKNQILDSQPYKWGHIDSLINLDLLKSVRNEILNEIHFTRKETDIYKVFQSGDLANLSGLDSNDLSRLPSLLKLRTALYSQFFRNFISYVTNSGKLSGIKQDMSLNTYTKHCHLLTHDDVIGSRRVSYILYLPDPNSTWKEHYGGSLRLFSSIVDNIPESDYHSKFIPQFNNFAFFKVQPGKSFHDVEEVKVDKQRISIQGWFHIPQKGEDGFIEGEEESYQKFSTLSSLQSKKLQKYDYPKQIKLLFPINEINLYKKFFNNYQDQFDNIKIEYLRKFLNPGLLELSQLKKLNDIFLNESIVEIISLLNSNYSKILFDLIKKSEFDEVMPILQNQIKYPWKLAIPSSKQRYMYIDGRRVEELNEDSINNDSQINSLDSPNFDLLKDSTNNKTLKELINLVLFLKSLPFKKWLSIVTSLVPISDQILIRRFRPGLDFTLATTIDEEEITNISIKDSSVDAVLEATLSLTPTKEWESGELGGYELCMSMEDGQDDPAVYRSAKGDSDDSVICISQASWNNVSIMLRDKNVMKFVKYVSWNAKGSRWDIHCQWNVQARCD</sequence>
<dbReference type="Pfam" id="PF13661">
    <property type="entry name" value="2OG-FeII_Oxy_4"/>
    <property type="match status" value="1"/>
</dbReference>
<keyword evidence="5" id="KW-0847">Vitamin C</keyword>
<evidence type="ECO:0000256" key="5">
    <source>
        <dbReference type="ARBA" id="ARBA00022896"/>
    </source>
</evidence>
<dbReference type="GO" id="GO:0032436">
    <property type="term" value="P:positive regulation of proteasomal ubiquitin-dependent protein catabolic process"/>
    <property type="evidence" value="ECO:0007669"/>
    <property type="project" value="EnsemblFungi"/>
</dbReference>
<dbReference type="PANTHER" id="PTHR12117">
    <property type="entry name" value="HISTONE ACETYLTRANSFERASE COMPLEX"/>
    <property type="match status" value="1"/>
</dbReference>
<dbReference type="GO" id="GO:0031543">
    <property type="term" value="F:peptidyl-proline dioxygenase activity"/>
    <property type="evidence" value="ECO:0007669"/>
    <property type="project" value="EnsemblFungi"/>
</dbReference>
<dbReference type="GO" id="GO:0071456">
    <property type="term" value="P:cellular response to hypoxia"/>
    <property type="evidence" value="ECO:0007669"/>
    <property type="project" value="EnsemblFungi"/>
</dbReference>
<feature type="compositionally biased region" description="Basic residues" evidence="13">
    <location>
        <begin position="1"/>
        <end position="26"/>
    </location>
</feature>
<keyword evidence="6 15" id="KW-0223">Dioxygenase</keyword>
<dbReference type="Gene3D" id="2.60.120.620">
    <property type="entry name" value="q2cbj1_9rhob like domain"/>
    <property type="match status" value="1"/>
</dbReference>
<dbReference type="FunCoup" id="A0A1D2V9T3">
    <property type="interactions" value="406"/>
</dbReference>
<dbReference type="FunFam" id="2.60.120.620:FF:000014">
    <property type="entry name" value="Prolyl 3,4-dihydroxylase TPA1"/>
    <property type="match status" value="1"/>
</dbReference>
<dbReference type="PANTHER" id="PTHR12117:SF0">
    <property type="entry name" value="PROLYL 3-HYDROXYLASE OGFOD1"/>
    <property type="match status" value="1"/>
</dbReference>
<dbReference type="GO" id="GO:0005634">
    <property type="term" value="C:nucleus"/>
    <property type="evidence" value="ECO:0007669"/>
    <property type="project" value="UniProtKB-SubCell"/>
</dbReference>
<dbReference type="InterPro" id="IPR006620">
    <property type="entry name" value="Pro_4_hyd_alph"/>
</dbReference>
<dbReference type="Pfam" id="PF10637">
    <property type="entry name" value="Ofd1_CTDD"/>
    <property type="match status" value="1"/>
</dbReference>
<evidence type="ECO:0000256" key="2">
    <source>
        <dbReference type="ARBA" id="ARBA00004123"/>
    </source>
</evidence>
<keyword evidence="4" id="KW-0479">Metal-binding</keyword>
<dbReference type="InterPro" id="IPR039558">
    <property type="entry name" value="TPA1/OFD1_N"/>
</dbReference>
<gene>
    <name evidence="15" type="ORF">ASCRUDRAFT_39480</name>
</gene>
<dbReference type="GO" id="GO:0006450">
    <property type="term" value="P:regulation of translational fidelity"/>
    <property type="evidence" value="ECO:0007669"/>
    <property type="project" value="EnsemblFungi"/>
</dbReference>
<dbReference type="GO" id="GO:0008143">
    <property type="term" value="F:poly(A) binding"/>
    <property type="evidence" value="ECO:0007669"/>
    <property type="project" value="EnsemblFungi"/>
</dbReference>
<dbReference type="InterPro" id="IPR043044">
    <property type="entry name" value="TPA1/Ofd1_C"/>
</dbReference>
<evidence type="ECO:0000256" key="4">
    <source>
        <dbReference type="ARBA" id="ARBA00022723"/>
    </source>
</evidence>
<evidence type="ECO:0000256" key="8">
    <source>
        <dbReference type="ARBA" id="ARBA00023004"/>
    </source>
</evidence>
<dbReference type="GO" id="GO:0006415">
    <property type="term" value="P:translational termination"/>
    <property type="evidence" value="ECO:0007669"/>
    <property type="project" value="EnsemblFungi"/>
</dbReference>
<keyword evidence="8" id="KW-0408">Iron</keyword>